<keyword evidence="2" id="KW-1185">Reference proteome</keyword>
<organism evidence="1 2">
    <name type="scientific">Morchella conica CCBAS932</name>
    <dbReference type="NCBI Taxonomy" id="1392247"/>
    <lineage>
        <taxon>Eukaryota</taxon>
        <taxon>Fungi</taxon>
        <taxon>Dikarya</taxon>
        <taxon>Ascomycota</taxon>
        <taxon>Pezizomycotina</taxon>
        <taxon>Pezizomycetes</taxon>
        <taxon>Pezizales</taxon>
        <taxon>Morchellaceae</taxon>
        <taxon>Morchella</taxon>
    </lineage>
</organism>
<protein>
    <submittedName>
        <fullName evidence="1">Uncharacterized protein</fullName>
    </submittedName>
</protein>
<proteinExistence type="predicted"/>
<gene>
    <name evidence="1" type="ORF">P167DRAFT_163172</name>
</gene>
<dbReference type="InParanoid" id="A0A3N4KPB9"/>
<dbReference type="Proteomes" id="UP000277580">
    <property type="component" value="Unassembled WGS sequence"/>
</dbReference>
<dbReference type="AlphaFoldDB" id="A0A3N4KPB9"/>
<evidence type="ECO:0000313" key="2">
    <source>
        <dbReference type="Proteomes" id="UP000277580"/>
    </source>
</evidence>
<evidence type="ECO:0000313" key="1">
    <source>
        <dbReference type="EMBL" id="RPB12350.1"/>
    </source>
</evidence>
<name>A0A3N4KPB9_9PEZI</name>
<sequence>MDARRGLCQFRRGHALCRWLVGDAVTRTMVRRIRPSHRSRCGYLLRFVLDERIYATRFLHYTVYYSEHCRRTQPSPGGQLLVPASIGGNHCSLTPSAMLVCRVCSAGIKHCSRLTSDGLIKTRAQCTAGTCIERSTERTGHAYLSFSLPQCA</sequence>
<reference evidence="1 2" key="1">
    <citation type="journal article" date="2018" name="Nat. Ecol. Evol.">
        <title>Pezizomycetes genomes reveal the molecular basis of ectomycorrhizal truffle lifestyle.</title>
        <authorList>
            <person name="Murat C."/>
            <person name="Payen T."/>
            <person name="Noel B."/>
            <person name="Kuo A."/>
            <person name="Morin E."/>
            <person name="Chen J."/>
            <person name="Kohler A."/>
            <person name="Krizsan K."/>
            <person name="Balestrini R."/>
            <person name="Da Silva C."/>
            <person name="Montanini B."/>
            <person name="Hainaut M."/>
            <person name="Levati E."/>
            <person name="Barry K.W."/>
            <person name="Belfiori B."/>
            <person name="Cichocki N."/>
            <person name="Clum A."/>
            <person name="Dockter R.B."/>
            <person name="Fauchery L."/>
            <person name="Guy J."/>
            <person name="Iotti M."/>
            <person name="Le Tacon F."/>
            <person name="Lindquist E.A."/>
            <person name="Lipzen A."/>
            <person name="Malagnac F."/>
            <person name="Mello A."/>
            <person name="Molinier V."/>
            <person name="Miyauchi S."/>
            <person name="Poulain J."/>
            <person name="Riccioni C."/>
            <person name="Rubini A."/>
            <person name="Sitrit Y."/>
            <person name="Splivallo R."/>
            <person name="Traeger S."/>
            <person name="Wang M."/>
            <person name="Zifcakova L."/>
            <person name="Wipf D."/>
            <person name="Zambonelli A."/>
            <person name="Paolocci F."/>
            <person name="Nowrousian M."/>
            <person name="Ottonello S."/>
            <person name="Baldrian P."/>
            <person name="Spatafora J.W."/>
            <person name="Henrissat B."/>
            <person name="Nagy L.G."/>
            <person name="Aury J.M."/>
            <person name="Wincker P."/>
            <person name="Grigoriev I.V."/>
            <person name="Bonfante P."/>
            <person name="Martin F.M."/>
        </authorList>
    </citation>
    <scope>NUCLEOTIDE SEQUENCE [LARGE SCALE GENOMIC DNA]</scope>
    <source>
        <strain evidence="1 2">CCBAS932</strain>
    </source>
</reference>
<accession>A0A3N4KPB9</accession>
<dbReference type="EMBL" id="ML119129">
    <property type="protein sequence ID" value="RPB12350.1"/>
    <property type="molecule type" value="Genomic_DNA"/>
</dbReference>